<evidence type="ECO:0000256" key="1">
    <source>
        <dbReference type="SAM" id="SignalP"/>
    </source>
</evidence>
<dbReference type="Pfam" id="PF14559">
    <property type="entry name" value="TPR_19"/>
    <property type="match status" value="1"/>
</dbReference>
<dbReference type="PROSITE" id="PS51257">
    <property type="entry name" value="PROKAR_LIPOPROTEIN"/>
    <property type="match status" value="1"/>
</dbReference>
<comment type="caution">
    <text evidence="2">The sequence shown here is derived from an EMBL/GenBank/DDBJ whole genome shotgun (WGS) entry which is preliminary data.</text>
</comment>
<keyword evidence="3" id="KW-1185">Reference proteome</keyword>
<feature type="signal peptide" evidence="1">
    <location>
        <begin position="1"/>
        <end position="27"/>
    </location>
</feature>
<dbReference type="RefSeq" id="WP_131152262.1">
    <property type="nucleotide sequence ID" value="NZ_SJTG01000004.1"/>
</dbReference>
<evidence type="ECO:0000313" key="3">
    <source>
        <dbReference type="Proteomes" id="UP000291822"/>
    </source>
</evidence>
<sequence>MSYRLARTVLLTAVVAGLAITACTRIAEPEKPARAVPSDAQMIASIRAAGDREKSIIDVNPLRDPGVTMLQDGAGADERRGAYQDAADKLDQALKLSPNSPDLLQERAEVAIRLKDYPRAEQLARKSWELGPRLGPLCARNWQTIKELRFHAGDDAGAATADKWVKQCHVEGVPRY</sequence>
<dbReference type="Gene3D" id="1.25.40.10">
    <property type="entry name" value="Tetratricopeptide repeat domain"/>
    <property type="match status" value="1"/>
</dbReference>
<dbReference type="SUPFAM" id="SSF48452">
    <property type="entry name" value="TPR-like"/>
    <property type="match status" value="1"/>
</dbReference>
<feature type="chain" id="PRO_5020927359" evidence="1">
    <location>
        <begin position="28"/>
        <end position="176"/>
    </location>
</feature>
<dbReference type="AlphaFoldDB" id="A0A4R0YNB1"/>
<keyword evidence="1" id="KW-0732">Signal</keyword>
<organism evidence="2 3">
    <name type="scientific">Dyella soli</name>
    <dbReference type="NCBI Taxonomy" id="522319"/>
    <lineage>
        <taxon>Bacteria</taxon>
        <taxon>Pseudomonadati</taxon>
        <taxon>Pseudomonadota</taxon>
        <taxon>Gammaproteobacteria</taxon>
        <taxon>Lysobacterales</taxon>
        <taxon>Rhodanobacteraceae</taxon>
        <taxon>Dyella</taxon>
    </lineage>
</organism>
<evidence type="ECO:0000313" key="2">
    <source>
        <dbReference type="EMBL" id="TCI07796.1"/>
    </source>
</evidence>
<dbReference type="Proteomes" id="UP000291822">
    <property type="component" value="Unassembled WGS sequence"/>
</dbReference>
<dbReference type="EMBL" id="SJTG01000004">
    <property type="protein sequence ID" value="TCI07796.1"/>
    <property type="molecule type" value="Genomic_DNA"/>
</dbReference>
<accession>A0A4R0YNB1</accession>
<proteinExistence type="predicted"/>
<gene>
    <name evidence="2" type="ORF">EZM97_24255</name>
</gene>
<reference evidence="2 3" key="1">
    <citation type="submission" date="2019-02" db="EMBL/GenBank/DDBJ databases">
        <title>Dyella amyloliquefaciens sp. nov., isolated from forest soil.</title>
        <authorList>
            <person name="Gao Z.-H."/>
            <person name="Qiu L.-H."/>
        </authorList>
    </citation>
    <scope>NUCLEOTIDE SEQUENCE [LARGE SCALE GENOMIC DNA]</scope>
    <source>
        <strain evidence="2 3">KACC 12747</strain>
    </source>
</reference>
<name>A0A4R0YNB1_9GAMM</name>
<protein>
    <submittedName>
        <fullName evidence="2">Tetratricopeptide repeat protein</fullName>
    </submittedName>
</protein>
<dbReference type="InterPro" id="IPR011990">
    <property type="entry name" value="TPR-like_helical_dom_sf"/>
</dbReference>